<dbReference type="EMBL" id="RJVJ01000001">
    <property type="protein sequence ID" value="ROR45474.1"/>
    <property type="molecule type" value="Genomic_DNA"/>
</dbReference>
<proteinExistence type="predicted"/>
<evidence type="ECO:0000313" key="4">
    <source>
        <dbReference type="Proteomes" id="UP000267408"/>
    </source>
</evidence>
<comment type="caution">
    <text evidence="2">The sequence shown here is derived from an EMBL/GenBank/DDBJ whole genome shotgun (WGS) entry which is preliminary data.</text>
</comment>
<dbReference type="RefSeq" id="WP_123557435.1">
    <property type="nucleotide sequence ID" value="NZ_JBEYIY010000001.1"/>
</dbReference>
<dbReference type="Proteomes" id="UP000266906">
    <property type="component" value="Unassembled WGS sequence"/>
</dbReference>
<name>A0A3N4S5H5_9ACTN</name>
<dbReference type="EMBL" id="RKQG01000001">
    <property type="protein sequence ID" value="RPE35827.1"/>
    <property type="molecule type" value="Genomic_DNA"/>
</dbReference>
<evidence type="ECO:0000313" key="2">
    <source>
        <dbReference type="EMBL" id="RPE35827.1"/>
    </source>
</evidence>
<gene>
    <name evidence="2" type="ORF">EDD38_4194</name>
    <name evidence="1" type="ORF">EDD39_3714</name>
</gene>
<dbReference type="InterPro" id="IPR007263">
    <property type="entry name" value="DCC1-like"/>
</dbReference>
<sequence length="140" mass="15122">MTSAYAPGPVLVFDGDCAFCSSCVRWAERYPRQSLSSAGWDAVAWQFADMAALAEFTGGEVSAERASREVLWVTPDRKVYGGAQALARLLMRSGGLWAWAGGALALAPVRPVADVVYRWVARNRDRMPGGTPACALPRRS</sequence>
<accession>A0A8G1UPP0</accession>
<dbReference type="Pfam" id="PF04134">
    <property type="entry name" value="DCC1-like"/>
    <property type="match status" value="1"/>
</dbReference>
<protein>
    <submittedName>
        <fullName evidence="1 2">DCC family thiol-disulfide oxidoreductase YuxK</fullName>
    </submittedName>
</protein>
<dbReference type="GO" id="GO:0015035">
    <property type="term" value="F:protein-disulfide reductase activity"/>
    <property type="evidence" value="ECO:0007669"/>
    <property type="project" value="InterPro"/>
</dbReference>
<reference evidence="3 4" key="1">
    <citation type="submission" date="2018-11" db="EMBL/GenBank/DDBJ databases">
        <title>Sequencing the genomes of 1000 actinobacteria strains.</title>
        <authorList>
            <person name="Klenk H.-P."/>
        </authorList>
    </citation>
    <scope>NUCLEOTIDE SEQUENCE [LARGE SCALE GENOMIC DNA]</scope>
    <source>
        <strain evidence="1 4">DSM 44780</strain>
        <strain evidence="2 3">DSM 44781</strain>
    </source>
</reference>
<accession>A0A3N4S5H5</accession>
<dbReference type="OrthoDB" id="9813713at2"/>
<evidence type="ECO:0000313" key="1">
    <source>
        <dbReference type="EMBL" id="ROR45474.1"/>
    </source>
</evidence>
<organism evidence="2 3">
    <name type="scientific">Kitasatospora cineracea</name>
    <dbReference type="NCBI Taxonomy" id="88074"/>
    <lineage>
        <taxon>Bacteria</taxon>
        <taxon>Bacillati</taxon>
        <taxon>Actinomycetota</taxon>
        <taxon>Actinomycetes</taxon>
        <taxon>Kitasatosporales</taxon>
        <taxon>Streptomycetaceae</taxon>
        <taxon>Kitasatospora</taxon>
    </lineage>
</organism>
<dbReference type="Proteomes" id="UP000267408">
    <property type="component" value="Unassembled WGS sequence"/>
</dbReference>
<dbReference type="AlphaFoldDB" id="A0A3N4S5H5"/>
<keyword evidence="3" id="KW-1185">Reference proteome</keyword>
<evidence type="ECO:0000313" key="3">
    <source>
        <dbReference type="Proteomes" id="UP000266906"/>
    </source>
</evidence>